<dbReference type="AlphaFoldDB" id="A0A1P8UUW7"/>
<evidence type="ECO:0000256" key="2">
    <source>
        <dbReference type="SAM" id="Phobius"/>
    </source>
</evidence>
<evidence type="ECO:0000259" key="3">
    <source>
        <dbReference type="Pfam" id="PF24801"/>
    </source>
</evidence>
<gene>
    <name evidence="4" type="ORF">Ga0080574_TMP2812</name>
</gene>
<feature type="region of interest" description="Disordered" evidence="1">
    <location>
        <begin position="246"/>
        <end position="277"/>
    </location>
</feature>
<dbReference type="EMBL" id="CP015093">
    <property type="protein sequence ID" value="APZ53146.1"/>
    <property type="molecule type" value="Genomic_DNA"/>
</dbReference>
<name>A0A1P8UUW7_9RHOB</name>
<dbReference type="InterPro" id="IPR055385">
    <property type="entry name" value="GpJ_HDII-ins2"/>
</dbReference>
<dbReference type="Proteomes" id="UP000187059">
    <property type="component" value="Chromosome"/>
</dbReference>
<feature type="domain" description="Tip attachment protein J HDII-ins2" evidence="3">
    <location>
        <begin position="281"/>
        <end position="385"/>
    </location>
</feature>
<proteinExistence type="predicted"/>
<evidence type="ECO:0000313" key="4">
    <source>
        <dbReference type="EMBL" id="APZ53146.1"/>
    </source>
</evidence>
<keyword evidence="5" id="KW-1185">Reference proteome</keyword>
<dbReference type="OrthoDB" id="7349961at2"/>
<evidence type="ECO:0000256" key="1">
    <source>
        <dbReference type="SAM" id="MobiDB-lite"/>
    </source>
</evidence>
<keyword evidence="2" id="KW-0812">Transmembrane</keyword>
<sequence>MTAVLKYDPISSQPEHVGDFDGLSVAQLVDAVLPGAAPEQLDRTRVLLAHRDTLVMVPQDAWARVYPHAGTRVLIRTASGDPVSVGAWLSSAIGQSFYLATGASLGGAALNAILVAGALATTGLLVAAMGALMPKPQQPGEQKRKNSYAATGWQNDAPSEDQCVPVPMGEIRVAPFYAMFPTNYVVGDDLYISAMFCLGVGPLNISDMRFGDASVDDYQDVQIETRSGLPDDVPFTLIRKQYVPEDDASGSELQQPEAPLDQQGEPIEGEPEEEQPQVYGIASRATGVRVIFAWRSGLYYQKSDGDTGYTTVTLRIDQRRRGTETWSEVVTLEYRNNQLKGFFRQYEWDLPDRERWEVRITNLTTKDGGTQRQNTTHIHALYSIRPEYPIATDTPLALVAINAKSQSQLDGTIDSFNALVSRPVQSWDGSAWSEAVSDNPADLYRYALQSGIHPYPVADEAANLEEIEEFAEFCTTQGLTFNGDIREQVSLGQLLSTICAAGRGAPHHDGAQWGVIIDRPANVVDHISPVSSWGFEADLEWPEFPHAVWFEFQDAAFDHEPETVYVLWPGHTGSVTLTEQWEVPGKTNRTEAMREVYRRMLEAIYRRERFYALQEGPVRPARRGDTVLLSQPILRETQGSGRIVAVRDKLVVLNNAVTMVEGQSYVLRTVEHGEDEDGPFSASLAYPVMTVPGETRTLYVTGDDVPSVAPLVDGEPDLRPMFVFGPVGEEGFHCRVVDIEPAEDMAVRLSLTLAAEEIDALVEAWEPEEWSPISGVILPDFPVTLPPLFWGIATDAPDVPFGTVECLVRVSAREDPAETGTLRAITVEHRLAGETTWQAATIHGPSGAVTLTYNLSDQIELRLVGVSAGGSLGPYSDAIAFTVGDEFAPPSDAPDVGSITAVSGLGHVAFQIAIDEGSTLVIFRTPDGDAFDVVADEIDRIAVRAGQTLSYTDGDSTRMSIIADIGGSWSAGGGWVISGNSASHTPGSASNLEISADLEASETYRGAVTVSGRTAGNITVKLTGGQSASTGAISENGQTLVALVAGFGDDRVEIVASADFDGSVSGVSLYRETAACAPQGAQDYRFAVLNDDDLGSDVSGQITTTII</sequence>
<keyword evidence="2" id="KW-1133">Transmembrane helix</keyword>
<dbReference type="Pfam" id="PF24801">
    <property type="entry name" value="FNIII-A_GpJ"/>
    <property type="match status" value="1"/>
</dbReference>
<evidence type="ECO:0000313" key="5">
    <source>
        <dbReference type="Proteomes" id="UP000187059"/>
    </source>
</evidence>
<feature type="region of interest" description="Disordered" evidence="1">
    <location>
        <begin position="135"/>
        <end position="156"/>
    </location>
</feature>
<accession>A0A1P8UUW7</accession>
<dbReference type="RefSeq" id="WP_076700516.1">
    <property type="nucleotide sequence ID" value="NZ_CP015093.1"/>
</dbReference>
<dbReference type="STRING" id="1250539.Ga0080574_TMP2812"/>
<protein>
    <submittedName>
        <fullName evidence="4">Phage tail fiber protein</fullName>
    </submittedName>
</protein>
<reference evidence="4 5" key="1">
    <citation type="submission" date="2016-04" db="EMBL/GenBank/DDBJ databases">
        <title>Deep-sea bacteria in the southern Pacific.</title>
        <authorList>
            <person name="Tang K."/>
        </authorList>
    </citation>
    <scope>NUCLEOTIDE SEQUENCE [LARGE SCALE GENOMIC DNA]</scope>
    <source>
        <strain evidence="4 5">JLT2014</strain>
    </source>
</reference>
<organism evidence="4 5">
    <name type="scientific">Salipiger abyssi</name>
    <dbReference type="NCBI Taxonomy" id="1250539"/>
    <lineage>
        <taxon>Bacteria</taxon>
        <taxon>Pseudomonadati</taxon>
        <taxon>Pseudomonadota</taxon>
        <taxon>Alphaproteobacteria</taxon>
        <taxon>Rhodobacterales</taxon>
        <taxon>Roseobacteraceae</taxon>
        <taxon>Salipiger</taxon>
    </lineage>
</organism>
<feature type="transmembrane region" description="Helical" evidence="2">
    <location>
        <begin position="108"/>
        <end position="133"/>
    </location>
</feature>
<keyword evidence="2" id="KW-0472">Membrane</keyword>
<dbReference type="KEGG" id="paby:Ga0080574_TMP2812"/>